<dbReference type="AlphaFoldDB" id="A0A0N8PMX4"/>
<reference evidence="3" key="1">
    <citation type="submission" date="2016-10" db="EMBL/GenBank/DDBJ databases">
        <authorList>
            <person name="Varghese N."/>
        </authorList>
    </citation>
    <scope>NUCLEOTIDE SEQUENCE [LARGE SCALE GENOMIC DNA]</scope>
    <source>
        <strain evidence="3">HL 19</strain>
    </source>
</reference>
<feature type="region of interest" description="Disordered" evidence="1">
    <location>
        <begin position="1"/>
        <end position="24"/>
    </location>
</feature>
<proteinExistence type="predicted"/>
<protein>
    <submittedName>
        <fullName evidence="2">Uncharacterized protein</fullName>
    </submittedName>
</protein>
<name>A0A0N8PMX4_9GAMM</name>
<keyword evidence="3" id="KW-1185">Reference proteome</keyword>
<organism evidence="2 3">
    <name type="scientific">Thiohalorhabdus denitrificans</name>
    <dbReference type="NCBI Taxonomy" id="381306"/>
    <lineage>
        <taxon>Bacteria</taxon>
        <taxon>Pseudomonadati</taxon>
        <taxon>Pseudomonadota</taxon>
        <taxon>Gammaproteobacteria</taxon>
        <taxon>Thiohalorhabdales</taxon>
        <taxon>Thiohalorhabdaceae</taxon>
        <taxon>Thiohalorhabdus</taxon>
    </lineage>
</organism>
<gene>
    <name evidence="2" type="ORF">SAMN05661077_1155</name>
</gene>
<dbReference type="Proteomes" id="UP000183104">
    <property type="component" value="Unassembled WGS sequence"/>
</dbReference>
<accession>A0A0N8PMX4</accession>
<evidence type="ECO:0000313" key="3">
    <source>
        <dbReference type="Proteomes" id="UP000183104"/>
    </source>
</evidence>
<dbReference type="EMBL" id="FMUN01000003">
    <property type="protein sequence ID" value="SCY08972.1"/>
    <property type="molecule type" value="Genomic_DNA"/>
</dbReference>
<evidence type="ECO:0000256" key="1">
    <source>
        <dbReference type="SAM" id="MobiDB-lite"/>
    </source>
</evidence>
<evidence type="ECO:0000313" key="2">
    <source>
        <dbReference type="EMBL" id="SCY08972.1"/>
    </source>
</evidence>
<sequence length="277" mass="31063">MPENSGQKANPIAEPTLEGGHQGRCAELPRMGKVSWPEWHRVGPAPDPEVMLEARIELAGTLFRLVACRVVAPEAAGWTEHSERGDNRELEWNPEAERDWYRQTNSPTFETLDPEEPRVEKTTLMERLDHWWWDAVLEMEAEDSIPLRLPGLEGAYVVIGFSRHGPPPRNAKGSLDGDPIAYEKHEPGLGQELLGVVEIGEGLLMDLWGIAGVEGNPERENNFLPASSRFEAKADRLSIQFGPSPKEGLLPALDFRGRHYLVTLRSITYKLDGVYDQ</sequence>